<dbReference type="FunFam" id="3.40.50.2000:FF:000100">
    <property type="entry name" value="Glycosyltransferase family 1 protein"/>
    <property type="match status" value="1"/>
</dbReference>
<dbReference type="Gene3D" id="3.40.50.2000">
    <property type="entry name" value="Glycogen Phosphorylase B"/>
    <property type="match status" value="2"/>
</dbReference>
<dbReference type="PANTHER" id="PTHR48050">
    <property type="entry name" value="STEROL 3-BETA-GLUCOSYLTRANSFERASE"/>
    <property type="match status" value="1"/>
</dbReference>
<dbReference type="FunFam" id="3.40.50.2000:FF:000009">
    <property type="entry name" value="Sterol 3-beta-glucosyltransferase UGT80A2"/>
    <property type="match status" value="1"/>
</dbReference>
<organism evidence="7 8">
    <name type="scientific">Aspergillus arachidicola</name>
    <dbReference type="NCBI Taxonomy" id="656916"/>
    <lineage>
        <taxon>Eukaryota</taxon>
        <taxon>Fungi</taxon>
        <taxon>Dikarya</taxon>
        <taxon>Ascomycota</taxon>
        <taxon>Pezizomycotina</taxon>
        <taxon>Eurotiomycetes</taxon>
        <taxon>Eurotiomycetidae</taxon>
        <taxon>Eurotiales</taxon>
        <taxon>Aspergillaceae</taxon>
        <taxon>Aspergillus</taxon>
        <taxon>Aspergillus subgen. Circumdati</taxon>
    </lineage>
</organism>
<feature type="compositionally biased region" description="Basic and acidic residues" evidence="4">
    <location>
        <begin position="706"/>
        <end position="720"/>
    </location>
</feature>
<evidence type="ECO:0000256" key="4">
    <source>
        <dbReference type="SAM" id="MobiDB-lite"/>
    </source>
</evidence>
<dbReference type="InterPro" id="IPR050426">
    <property type="entry name" value="Glycosyltransferase_28"/>
</dbReference>
<evidence type="ECO:0000313" key="7">
    <source>
        <dbReference type="EMBL" id="PIG83129.1"/>
    </source>
</evidence>
<dbReference type="InterPro" id="IPR004276">
    <property type="entry name" value="GlycoTrans_28_N"/>
</dbReference>
<evidence type="ECO:0000259" key="6">
    <source>
        <dbReference type="Pfam" id="PF06722"/>
    </source>
</evidence>
<dbReference type="GO" id="GO:0012505">
    <property type="term" value="C:endomembrane system"/>
    <property type="evidence" value="ECO:0007669"/>
    <property type="project" value="UniProtKB-SubCell"/>
</dbReference>
<feature type="compositionally biased region" description="Basic and acidic residues" evidence="4">
    <location>
        <begin position="679"/>
        <end position="698"/>
    </location>
</feature>
<keyword evidence="2" id="KW-0808">Transferase</keyword>
<evidence type="ECO:0000256" key="2">
    <source>
        <dbReference type="ARBA" id="ARBA00022679"/>
    </source>
</evidence>
<dbReference type="Pfam" id="PF06722">
    <property type="entry name" value="EryCIII-like_C"/>
    <property type="match status" value="1"/>
</dbReference>
<name>A0A2G7FRG9_9EURO</name>
<dbReference type="STRING" id="656916.A0A2G7FRG9"/>
<evidence type="ECO:0000256" key="3">
    <source>
        <dbReference type="ARBA" id="ARBA00023098"/>
    </source>
</evidence>
<dbReference type="Pfam" id="PF03033">
    <property type="entry name" value="Glyco_transf_28"/>
    <property type="match status" value="1"/>
</dbReference>
<sequence length="893" mass="99715">MEDQHQEQSASRHFVNFREQALGTGVRAMDDGRLDIEFDEHRPWISSFIQHMERHPEPIVEKPRPVAPVPEGEGTFPLRLNVVVQVVGSRGDIQPFIAMGKELKKHGHRVRLATHLAFRQDINHAGLEFFNIGGNPEELMAFMVQNPGLIPGIRTIRTGKVQQRRREMKDIFSGCWRSCFETGDGTDLHYTSETQSTGAMDYVMKPFVADVIIANPPCFAHLSCAEKLGIPLNIMFTMPWSPTQAFPHPLANIRSESTKPSVANFASYGIVEVMMWEGLGDLINRFRRRVLGLNPLDAVRAPSMVHRLRVPYTYLWSPALLPKPHDWPENIDVCGFQTLSSGSDYQPPADLENFINADDPPIYIGFGSIVVDDPERLTKILFEAVHQTGQRALISKGWGKIGSGVDHVPDNIFLVGNCPHDWLFRHVSCVVHHGGAGTTAAGLLLSRPTVIVPFFGDQPFWGHIVAQAGAGPMPVPYKRLTPDRLAAAIFQALEPQTREHAEEIGRNMRLETGVQNAVRSFHGHLDADNLRCFVCSDRPAVWWIRHSHIKLSTFAASILLHTGHIRSRDIILYRAQEYDTNRDPRGPLSAIAEVLYGVATDLIVTIVRIPTAIASIFPGSHQGLVQDEYKGREWAMQHFAECLSNQQNTEVHPGSVDTEHPTGSHVRNQGNAIAPTRSTKREGREEVPSEGSEGIHDETDMEQVEQELRDKDRGKTKQTLRETKYRMTRCAKHIMVYTIVLPTDVTLSISKGFHNLPKLYHDRTVENVPKVIGIKSGFRAAKKELVQGFYQGVTGLVQQPVQGLRAEGGKGLLKGIGKGIGGAFFKPVAGICGLVGFPLDGFHKKLRRSLAKSKSKEIIRLRITQGIEEMCAASPEERSEVIQIWHQLCENRS</sequence>
<feature type="domain" description="Glycosyltransferase family 28 N-terminal" evidence="5">
    <location>
        <begin position="82"/>
        <end position="247"/>
    </location>
</feature>
<dbReference type="AlphaFoldDB" id="A0A2G7FRG9"/>
<accession>A0A2G7FRG9</accession>
<dbReference type="PANTHER" id="PTHR48050:SF13">
    <property type="entry name" value="STEROL 3-BETA-GLUCOSYLTRANSFERASE UGT80A2"/>
    <property type="match status" value="1"/>
</dbReference>
<dbReference type="CDD" id="cd03784">
    <property type="entry name" value="GT1_Gtf-like"/>
    <property type="match status" value="1"/>
</dbReference>
<keyword evidence="3" id="KW-0443">Lipid metabolism</keyword>
<evidence type="ECO:0000259" key="5">
    <source>
        <dbReference type="Pfam" id="PF03033"/>
    </source>
</evidence>
<dbReference type="GO" id="GO:0006629">
    <property type="term" value="P:lipid metabolic process"/>
    <property type="evidence" value="ECO:0007669"/>
    <property type="project" value="UniProtKB-KW"/>
</dbReference>
<reference evidence="7 8" key="1">
    <citation type="submission" date="2017-05" db="EMBL/GenBank/DDBJ databases">
        <title>Genome sequence for an aflatoxigenic pathogen of Argentinian peanut, Aspergillus arachidicola.</title>
        <authorList>
            <person name="Moore G."/>
            <person name="Beltz S.B."/>
            <person name="Mack B.M."/>
        </authorList>
    </citation>
    <scope>NUCLEOTIDE SEQUENCE [LARGE SCALE GENOMIC DNA]</scope>
    <source>
        <strain evidence="7 8">CBS 117610</strain>
    </source>
</reference>
<dbReference type="Proteomes" id="UP000231358">
    <property type="component" value="Unassembled WGS sequence"/>
</dbReference>
<protein>
    <submittedName>
        <fullName evidence="7">Uncharacterized protein</fullName>
    </submittedName>
</protein>
<dbReference type="GO" id="GO:0016906">
    <property type="term" value="F:sterol 3-beta-glucosyltransferase activity"/>
    <property type="evidence" value="ECO:0007669"/>
    <property type="project" value="UniProtKB-ARBA"/>
</dbReference>
<dbReference type="SUPFAM" id="SSF53756">
    <property type="entry name" value="UDP-Glycosyltransferase/glycogen phosphorylase"/>
    <property type="match status" value="1"/>
</dbReference>
<evidence type="ECO:0000313" key="8">
    <source>
        <dbReference type="Proteomes" id="UP000231358"/>
    </source>
</evidence>
<dbReference type="EMBL" id="NEXV01000466">
    <property type="protein sequence ID" value="PIG83129.1"/>
    <property type="molecule type" value="Genomic_DNA"/>
</dbReference>
<feature type="region of interest" description="Disordered" evidence="4">
    <location>
        <begin position="647"/>
        <end position="720"/>
    </location>
</feature>
<comment type="subcellular location">
    <subcellularLocation>
        <location evidence="1">Endomembrane system</location>
        <topology evidence="1">Peripheral membrane protein</topology>
    </subcellularLocation>
</comment>
<dbReference type="GO" id="GO:0005975">
    <property type="term" value="P:carbohydrate metabolic process"/>
    <property type="evidence" value="ECO:0007669"/>
    <property type="project" value="InterPro"/>
</dbReference>
<dbReference type="InterPro" id="IPR010610">
    <property type="entry name" value="EryCIII-like_C"/>
</dbReference>
<dbReference type="InterPro" id="IPR002213">
    <property type="entry name" value="UDP_glucos_trans"/>
</dbReference>
<evidence type="ECO:0000256" key="1">
    <source>
        <dbReference type="ARBA" id="ARBA00004184"/>
    </source>
</evidence>
<comment type="caution">
    <text evidence="7">The sequence shown here is derived from an EMBL/GenBank/DDBJ whole genome shotgun (WGS) entry which is preliminary data.</text>
</comment>
<feature type="domain" description="Erythromycin biosynthesis protein CIII-like C-terminal" evidence="6">
    <location>
        <begin position="402"/>
        <end position="508"/>
    </location>
</feature>
<keyword evidence="8" id="KW-1185">Reference proteome</keyword>
<gene>
    <name evidence="7" type="ORF">AARAC_001231</name>
</gene>
<proteinExistence type="predicted"/>